<name>A0ABW9HZ12_9ACTN</name>
<comment type="caution">
    <text evidence="3">The sequence shown here is derived from an EMBL/GenBank/DDBJ whole genome shotgun (WGS) entry which is preliminary data.</text>
</comment>
<dbReference type="EMBL" id="JBJVNI010000015">
    <property type="protein sequence ID" value="MFM9612484.1"/>
    <property type="molecule type" value="Genomic_DNA"/>
</dbReference>
<organism evidence="3 4">
    <name type="scientific">Streptomyces niveiscabiei</name>
    <dbReference type="NCBI Taxonomy" id="164115"/>
    <lineage>
        <taxon>Bacteria</taxon>
        <taxon>Bacillati</taxon>
        <taxon>Actinomycetota</taxon>
        <taxon>Actinomycetes</taxon>
        <taxon>Kitasatosporales</taxon>
        <taxon>Streptomycetaceae</taxon>
        <taxon>Streptomyces</taxon>
    </lineage>
</organism>
<feature type="region of interest" description="Disordered" evidence="1">
    <location>
        <begin position="23"/>
        <end position="61"/>
    </location>
</feature>
<feature type="chain" id="PRO_5046638679" evidence="2">
    <location>
        <begin position="24"/>
        <end position="194"/>
    </location>
</feature>
<accession>A0ABW9HZ12</accession>
<proteinExistence type="predicted"/>
<evidence type="ECO:0000313" key="4">
    <source>
        <dbReference type="Proteomes" id="UP001631957"/>
    </source>
</evidence>
<dbReference type="Proteomes" id="UP001631957">
    <property type="component" value="Unassembled WGS sequence"/>
</dbReference>
<evidence type="ECO:0000313" key="3">
    <source>
        <dbReference type="EMBL" id="MFM9612484.1"/>
    </source>
</evidence>
<keyword evidence="4" id="KW-1185">Reference proteome</keyword>
<dbReference type="PROSITE" id="PS51257">
    <property type="entry name" value="PROKAR_LIPOPROTEIN"/>
    <property type="match status" value="1"/>
</dbReference>
<evidence type="ECO:0000256" key="2">
    <source>
        <dbReference type="SAM" id="SignalP"/>
    </source>
</evidence>
<reference evidence="3 4" key="1">
    <citation type="submission" date="2024-12" db="EMBL/GenBank/DDBJ databases">
        <title>Forecasting of Potato common scab and diversities of Pathogenic streptomyces spp. in china.</title>
        <authorList>
            <person name="Handique U."/>
            <person name="Wu J."/>
        </authorList>
    </citation>
    <scope>NUCLEOTIDE SEQUENCE [LARGE SCALE GENOMIC DNA]</scope>
    <source>
        <strain evidence="3 4">ZRIMU1530</strain>
    </source>
</reference>
<feature type="compositionally biased region" description="Low complexity" evidence="1">
    <location>
        <begin position="26"/>
        <end position="44"/>
    </location>
</feature>
<protein>
    <submittedName>
        <fullName evidence="3">DUF4352 domain-containing protein</fullName>
    </submittedName>
</protein>
<keyword evidence="2" id="KW-0732">Signal</keyword>
<gene>
    <name evidence="3" type="ORF">ACKI18_27695</name>
</gene>
<evidence type="ECO:0000256" key="1">
    <source>
        <dbReference type="SAM" id="MobiDB-lite"/>
    </source>
</evidence>
<feature type="signal peptide" evidence="2">
    <location>
        <begin position="1"/>
        <end position="23"/>
    </location>
</feature>
<sequence>MNTRTIACTATLALAALTGCDSGGDTAESAPKTSTTPAATSSAPTPTPTPSAGLAIGDTYSSSREDQGKVYKATSTVLGYEQGFKAQASAAEETGAPGYVWAALEIKVCVLSDGMRVTRFPWVLAYADGARVEPSGTTYGDFPKPEYPIDTQVKKGDCVRGKIAYAVPGDQRPAKVIYAPEGLPEPVEWAMPKQ</sequence>
<dbReference type="RefSeq" id="WP_133258285.1">
    <property type="nucleotide sequence ID" value="NZ_JBJVNI010000015.1"/>
</dbReference>